<dbReference type="EMBL" id="KN847521">
    <property type="protein sequence ID" value="KIV95378.1"/>
    <property type="molecule type" value="Genomic_DNA"/>
</dbReference>
<name>A0A0D2A8S7_EXOME</name>
<dbReference type="InterPro" id="IPR001917">
    <property type="entry name" value="Aminotrans_II_pyridoxalP_BS"/>
</dbReference>
<dbReference type="GO" id="GO:0009102">
    <property type="term" value="P:biotin biosynthetic process"/>
    <property type="evidence" value="ECO:0007669"/>
    <property type="project" value="TreeGrafter"/>
</dbReference>
<organism evidence="7 8">
    <name type="scientific">Exophiala mesophila</name>
    <name type="common">Black yeast-like fungus</name>
    <dbReference type="NCBI Taxonomy" id="212818"/>
    <lineage>
        <taxon>Eukaryota</taxon>
        <taxon>Fungi</taxon>
        <taxon>Dikarya</taxon>
        <taxon>Ascomycota</taxon>
        <taxon>Pezizomycotina</taxon>
        <taxon>Eurotiomycetes</taxon>
        <taxon>Chaetothyriomycetidae</taxon>
        <taxon>Chaetothyriales</taxon>
        <taxon>Herpotrichiellaceae</taxon>
        <taxon>Exophiala</taxon>
    </lineage>
</organism>
<dbReference type="PANTHER" id="PTHR13693">
    <property type="entry name" value="CLASS II AMINOTRANSFERASE/8-AMINO-7-OXONONANOATE SYNTHASE"/>
    <property type="match status" value="1"/>
</dbReference>
<proteinExistence type="inferred from homology"/>
<protein>
    <recommendedName>
        <fullName evidence="6">Aminotransferase class I/classII large domain-containing protein</fullName>
    </recommendedName>
</protein>
<dbReference type="Pfam" id="PF00155">
    <property type="entry name" value="Aminotran_1_2"/>
    <property type="match status" value="1"/>
</dbReference>
<accession>A0A0D2A8S7</accession>
<keyword evidence="3" id="KW-0808">Transferase</keyword>
<evidence type="ECO:0000256" key="5">
    <source>
        <dbReference type="RuleBase" id="RU003693"/>
    </source>
</evidence>
<dbReference type="RefSeq" id="XP_016226952.1">
    <property type="nucleotide sequence ID" value="XM_016367434.1"/>
</dbReference>
<dbReference type="InterPro" id="IPR015424">
    <property type="entry name" value="PyrdxlP-dep_Trfase"/>
</dbReference>
<evidence type="ECO:0000256" key="3">
    <source>
        <dbReference type="ARBA" id="ARBA00022679"/>
    </source>
</evidence>
<dbReference type="Proteomes" id="UP000054302">
    <property type="component" value="Unassembled WGS sequence"/>
</dbReference>
<dbReference type="GeneID" id="27320887"/>
<dbReference type="InterPro" id="IPR015421">
    <property type="entry name" value="PyrdxlP-dep_Trfase_major"/>
</dbReference>
<dbReference type="Gene3D" id="3.40.640.10">
    <property type="entry name" value="Type I PLP-dependent aspartate aminotransferase-like (Major domain)"/>
    <property type="match status" value="1"/>
</dbReference>
<dbReference type="AlphaFoldDB" id="A0A0D2A8S7"/>
<keyword evidence="8" id="KW-1185">Reference proteome</keyword>
<evidence type="ECO:0000256" key="1">
    <source>
        <dbReference type="ARBA" id="ARBA00001933"/>
    </source>
</evidence>
<reference evidence="7 8" key="1">
    <citation type="submission" date="2015-01" db="EMBL/GenBank/DDBJ databases">
        <title>The Genome Sequence of Exophiala mesophila CBS40295.</title>
        <authorList>
            <consortium name="The Broad Institute Genomics Platform"/>
            <person name="Cuomo C."/>
            <person name="de Hoog S."/>
            <person name="Gorbushina A."/>
            <person name="Stielow B."/>
            <person name="Teixiera M."/>
            <person name="Abouelleil A."/>
            <person name="Chapman S.B."/>
            <person name="Priest M."/>
            <person name="Young S.K."/>
            <person name="Wortman J."/>
            <person name="Nusbaum C."/>
            <person name="Birren B."/>
        </authorList>
    </citation>
    <scope>NUCLEOTIDE SEQUENCE [LARGE SCALE GENOMIC DNA]</scope>
    <source>
        <strain evidence="7 8">CBS 40295</strain>
    </source>
</reference>
<dbReference type="PANTHER" id="PTHR13693:SF77">
    <property type="entry name" value="8-AMINO-7-OXONONANOATE SYNTHASE"/>
    <property type="match status" value="1"/>
</dbReference>
<dbReference type="InterPro" id="IPR015422">
    <property type="entry name" value="PyrdxlP-dep_Trfase_small"/>
</dbReference>
<gene>
    <name evidence="7" type="ORF">PV10_03042</name>
</gene>
<comment type="cofactor">
    <cofactor evidence="1 5">
        <name>pyridoxal 5'-phosphate</name>
        <dbReference type="ChEBI" id="CHEBI:597326"/>
    </cofactor>
</comment>
<evidence type="ECO:0000256" key="2">
    <source>
        <dbReference type="ARBA" id="ARBA00010008"/>
    </source>
</evidence>
<evidence type="ECO:0000313" key="7">
    <source>
        <dbReference type="EMBL" id="KIV95378.1"/>
    </source>
</evidence>
<feature type="domain" description="Aminotransferase class I/classII large" evidence="6">
    <location>
        <begin position="32"/>
        <end position="396"/>
    </location>
</feature>
<dbReference type="VEuPathDB" id="FungiDB:PV10_03042"/>
<dbReference type="OMA" id="GTHEYCD"/>
<dbReference type="Gene3D" id="3.90.1150.10">
    <property type="entry name" value="Aspartate Aminotransferase, domain 1"/>
    <property type="match status" value="1"/>
</dbReference>
<dbReference type="STRING" id="212818.A0A0D2A8S7"/>
<comment type="similarity">
    <text evidence="2">Belongs to the class-II pyridoxal-phosphate-dependent aminotransferase family. BioF subfamily.</text>
</comment>
<dbReference type="PROSITE" id="PS00599">
    <property type="entry name" value="AA_TRANSFER_CLASS_2"/>
    <property type="match status" value="1"/>
</dbReference>
<dbReference type="OrthoDB" id="2382073at2759"/>
<keyword evidence="4 5" id="KW-0663">Pyridoxal phosphate</keyword>
<dbReference type="GO" id="GO:0016740">
    <property type="term" value="F:transferase activity"/>
    <property type="evidence" value="ECO:0007669"/>
    <property type="project" value="UniProtKB-KW"/>
</dbReference>
<dbReference type="GO" id="GO:0030170">
    <property type="term" value="F:pyridoxal phosphate binding"/>
    <property type="evidence" value="ECO:0007669"/>
    <property type="project" value="InterPro"/>
</dbReference>
<dbReference type="HOGENOM" id="CLU_015846_3_0_1"/>
<evidence type="ECO:0000256" key="4">
    <source>
        <dbReference type="ARBA" id="ARBA00022898"/>
    </source>
</evidence>
<dbReference type="InterPro" id="IPR004839">
    <property type="entry name" value="Aminotransferase_I/II_large"/>
</dbReference>
<evidence type="ECO:0000259" key="6">
    <source>
        <dbReference type="Pfam" id="PF00155"/>
    </source>
</evidence>
<dbReference type="InterPro" id="IPR050087">
    <property type="entry name" value="AON_synthase_class-II"/>
</dbReference>
<evidence type="ECO:0000313" key="8">
    <source>
        <dbReference type="Proteomes" id="UP000054302"/>
    </source>
</evidence>
<sequence>MTPLEARLSSLLTRRKSQSKLRVLKASEPGSVDFSSNDFVSLSSNSELRNDYLRALQETIGSHGLGSTGSRLLDGNSTFAEDLEKDIARFHGAQAALLTNSGYDANVSLFGFLPQPTDHVVYDELIHASVHDGLKLCRAESQVSFKHNDLDHLRQILMSLVLDGSRQSSVFIAVESVYSMDGDLAPLKEMTELIDELFPRKNCFLIVDEAHATGYFGADGRGRVCELGLEKKILIRLHTYGKAMAASGAAVLCSPVIKSYLINYARPLIYTTFMSFPSLLSIKVAYDWLQQGKTNQLATNLWGLVQHLHESLQSLSKEIPSNGETPLVTFPSECPESPIFAIFSPQPRALATYCQAAGFVVRAIFPPTVPEGTQRVRVCLHAGNTIEQIDNFVATIKEWLVREAQESSGVSSQLPSDLREVVPLLPKL</sequence>
<dbReference type="SUPFAM" id="SSF53383">
    <property type="entry name" value="PLP-dependent transferases"/>
    <property type="match status" value="1"/>
</dbReference>